<gene>
    <name evidence="1" type="ORF">CH379_018050</name>
</gene>
<proteinExistence type="predicted"/>
<organism evidence="1 2">
    <name type="scientific">Leptospira ellisii</name>
    <dbReference type="NCBI Taxonomy" id="2023197"/>
    <lineage>
        <taxon>Bacteria</taxon>
        <taxon>Pseudomonadati</taxon>
        <taxon>Spirochaetota</taxon>
        <taxon>Spirochaetia</taxon>
        <taxon>Leptospirales</taxon>
        <taxon>Leptospiraceae</taxon>
        <taxon>Leptospira</taxon>
    </lineage>
</organism>
<keyword evidence="2" id="KW-1185">Reference proteome</keyword>
<evidence type="ECO:0000313" key="2">
    <source>
        <dbReference type="Proteomes" id="UP000232122"/>
    </source>
</evidence>
<accession>A0AAE4QTG9</accession>
<comment type="caution">
    <text evidence="1">The sequence shown here is derived from an EMBL/GenBank/DDBJ whole genome shotgun (WGS) entry which is preliminary data.</text>
</comment>
<sequence length="76" mass="8815">MKMRKKLKTKLENLTMNPIIKESIEWHFKEGYTVVKTCEILSWSNPGLRPEIVQAEFARLESRIPKAGSRKEEVAA</sequence>
<dbReference type="AlphaFoldDB" id="A0AAE4QTG9"/>
<name>A0AAE4QTG9_9LEPT</name>
<dbReference type="RefSeq" id="WP_243399447.1">
    <property type="nucleotide sequence ID" value="NZ_NPEF02000026.1"/>
</dbReference>
<evidence type="ECO:0000313" key="1">
    <source>
        <dbReference type="EMBL" id="MDV6237539.1"/>
    </source>
</evidence>
<protein>
    <submittedName>
        <fullName evidence="1">Uncharacterized protein</fullName>
    </submittedName>
</protein>
<dbReference type="Proteomes" id="UP000232122">
    <property type="component" value="Unassembled WGS sequence"/>
</dbReference>
<reference evidence="1 2" key="1">
    <citation type="journal article" date="2018" name="Microb. Genom.">
        <title>Deciphering the unexplored Leptospira diversity from soils uncovers genomic evolution to virulence.</title>
        <authorList>
            <person name="Thibeaux R."/>
            <person name="Iraola G."/>
            <person name="Ferres I."/>
            <person name="Bierque E."/>
            <person name="Girault D."/>
            <person name="Soupe-Gilbert M.E."/>
            <person name="Picardeau M."/>
            <person name="Goarant C."/>
        </authorList>
    </citation>
    <scope>NUCLEOTIDE SEQUENCE [LARGE SCALE GENOMIC DNA]</scope>
    <source>
        <strain evidence="1 2">ATI7-C-A5</strain>
    </source>
</reference>
<dbReference type="EMBL" id="NPEF02000026">
    <property type="protein sequence ID" value="MDV6237539.1"/>
    <property type="molecule type" value="Genomic_DNA"/>
</dbReference>